<evidence type="ECO:0000313" key="3">
    <source>
        <dbReference type="Proteomes" id="UP000706172"/>
    </source>
</evidence>
<feature type="domain" description="UspA" evidence="1">
    <location>
        <begin position="130"/>
        <end position="269"/>
    </location>
</feature>
<dbReference type="PANTHER" id="PTHR31964">
    <property type="entry name" value="ADENINE NUCLEOTIDE ALPHA HYDROLASES-LIKE SUPERFAMILY PROTEIN"/>
    <property type="match status" value="1"/>
</dbReference>
<organism evidence="2 3">
    <name type="scientific">Desulfotignum balticum</name>
    <dbReference type="NCBI Taxonomy" id="115781"/>
    <lineage>
        <taxon>Bacteria</taxon>
        <taxon>Pseudomonadati</taxon>
        <taxon>Thermodesulfobacteriota</taxon>
        <taxon>Desulfobacteria</taxon>
        <taxon>Desulfobacterales</taxon>
        <taxon>Desulfobacteraceae</taxon>
        <taxon>Desulfotignum</taxon>
    </lineage>
</organism>
<dbReference type="Proteomes" id="UP000706172">
    <property type="component" value="Unassembled WGS sequence"/>
</dbReference>
<evidence type="ECO:0000259" key="1">
    <source>
        <dbReference type="Pfam" id="PF00582"/>
    </source>
</evidence>
<dbReference type="PANTHER" id="PTHR31964:SF113">
    <property type="entry name" value="USPA DOMAIN-CONTAINING PROTEIN"/>
    <property type="match status" value="1"/>
</dbReference>
<dbReference type="EMBL" id="JACCQK010000780">
    <property type="protein sequence ID" value="MBG0780543.1"/>
    <property type="molecule type" value="Genomic_DNA"/>
</dbReference>
<sequence>MLYHVQAPVSLYLKEEAARDLHVRNQLTRVLKKNETAAMDLLTRLKSEMTDAGFPKDRIRLLTRPRELGLAQDVIEYAQKKMMDAIVVGRRGVSGIHKFFDTSVSDAILERSQVIPVWMVTKDIPQESSEKILVAIDGSADALRAVDHVGFMVSESKNVHITLVHVTNTAHNYCEINLEDDPEFVQIIEKKDRACVDQFYPQAMDKFEQMGLSKDQVDVHTLQGSRRIGQDVVAYAEKNKFNTLVIGRRGINKAFFMGSVSRQIISHASDLAVWIVP</sequence>
<gene>
    <name evidence="2" type="ORF">H0S81_11535</name>
</gene>
<evidence type="ECO:0000313" key="2">
    <source>
        <dbReference type="EMBL" id="MBG0780543.1"/>
    </source>
</evidence>
<dbReference type="Pfam" id="PF00582">
    <property type="entry name" value="Usp"/>
    <property type="match status" value="2"/>
</dbReference>
<dbReference type="InterPro" id="IPR006016">
    <property type="entry name" value="UspA"/>
</dbReference>
<protein>
    <submittedName>
        <fullName evidence="2">Universal stress protein</fullName>
    </submittedName>
</protein>
<dbReference type="InterPro" id="IPR014729">
    <property type="entry name" value="Rossmann-like_a/b/a_fold"/>
</dbReference>
<comment type="caution">
    <text evidence="2">The sequence shown here is derived from an EMBL/GenBank/DDBJ whole genome shotgun (WGS) entry which is preliminary data.</text>
</comment>
<accession>A0A931G982</accession>
<reference evidence="2" key="1">
    <citation type="submission" date="2020-07" db="EMBL/GenBank/DDBJ databases">
        <title>Severe corrosion of carbon steel in oil field produced water can be linked to methanogenic archaea containing a special type of NiFe hydrogenase.</title>
        <authorList>
            <person name="Lahme S."/>
            <person name="Mand J."/>
            <person name="Longwell J."/>
            <person name="Smith R."/>
            <person name="Enning D."/>
        </authorList>
    </citation>
    <scope>NUCLEOTIDE SEQUENCE</scope>
    <source>
        <strain evidence="2">MIC098Bin6</strain>
    </source>
</reference>
<proteinExistence type="predicted"/>
<dbReference type="Gene3D" id="3.40.50.620">
    <property type="entry name" value="HUPs"/>
    <property type="match status" value="2"/>
</dbReference>
<name>A0A931G982_9BACT</name>
<dbReference type="SUPFAM" id="SSF52402">
    <property type="entry name" value="Adenine nucleotide alpha hydrolases-like"/>
    <property type="match status" value="2"/>
</dbReference>
<dbReference type="CDD" id="cd00293">
    <property type="entry name" value="USP-like"/>
    <property type="match status" value="2"/>
</dbReference>
<dbReference type="AlphaFoldDB" id="A0A931G982"/>
<feature type="domain" description="UspA" evidence="1">
    <location>
        <begin position="71"/>
        <end position="120"/>
    </location>
</feature>